<evidence type="ECO:0000256" key="8">
    <source>
        <dbReference type="ARBA" id="ARBA00022949"/>
    </source>
</evidence>
<evidence type="ECO:0000256" key="2">
    <source>
        <dbReference type="ARBA" id="ARBA00004246"/>
    </source>
</evidence>
<dbReference type="PANTHER" id="PTHR24216:SF23">
    <property type="entry name" value="LEUPAXIN"/>
    <property type="match status" value="1"/>
</dbReference>
<dbReference type="GO" id="GO:0046872">
    <property type="term" value="F:metal ion binding"/>
    <property type="evidence" value="ECO:0007669"/>
    <property type="project" value="UniProtKB-KW"/>
</dbReference>
<dbReference type="GO" id="GO:0050859">
    <property type="term" value="P:negative regulation of B cell receptor signaling pathway"/>
    <property type="evidence" value="ECO:0007669"/>
    <property type="project" value="TreeGrafter"/>
</dbReference>
<dbReference type="Gene3D" id="2.10.110.10">
    <property type="entry name" value="Cysteine Rich Protein"/>
    <property type="match status" value="4"/>
</dbReference>
<dbReference type="Pfam" id="PF00412">
    <property type="entry name" value="LIM"/>
    <property type="match status" value="4"/>
</dbReference>
<name>V9L321_CALMI</name>
<proteinExistence type="evidence at transcript level"/>
<keyword evidence="9 11" id="KW-0440">LIM domain</keyword>
<keyword evidence="3" id="KW-0963">Cytoplasm</keyword>
<dbReference type="CDD" id="cd09338">
    <property type="entry name" value="LIM3_Paxillin_like"/>
    <property type="match status" value="1"/>
</dbReference>
<dbReference type="GO" id="GO:0005925">
    <property type="term" value="C:focal adhesion"/>
    <property type="evidence" value="ECO:0007669"/>
    <property type="project" value="UniProtKB-SubCell"/>
</dbReference>
<evidence type="ECO:0000256" key="7">
    <source>
        <dbReference type="ARBA" id="ARBA00022833"/>
    </source>
</evidence>
<evidence type="ECO:0000256" key="10">
    <source>
        <dbReference type="ARBA" id="ARBA00023212"/>
    </source>
</evidence>
<dbReference type="InterPro" id="IPR001781">
    <property type="entry name" value="Znf_LIM"/>
</dbReference>
<dbReference type="PROSITE" id="PS50023">
    <property type="entry name" value="LIM_DOMAIN_2"/>
    <property type="match status" value="3"/>
</dbReference>
<evidence type="ECO:0000256" key="11">
    <source>
        <dbReference type="PROSITE-ProRule" id="PRU00125"/>
    </source>
</evidence>
<feature type="domain" description="LIM zinc-binding" evidence="12">
    <location>
        <begin position="198"/>
        <end position="255"/>
    </location>
</feature>
<accession>V9L321</accession>
<keyword evidence="4" id="KW-0597">Phosphoprotein</keyword>
<evidence type="ECO:0000259" key="12">
    <source>
        <dbReference type="PROSITE" id="PS50023"/>
    </source>
</evidence>
<evidence type="ECO:0000256" key="4">
    <source>
        <dbReference type="ARBA" id="ARBA00022553"/>
    </source>
</evidence>
<sequence>MLNTLESGLNQLGVNTVAKGTCASCNKPIVGKVVTALGRTWHPEHFVCSHCGQEIGTKGFYERDGRPFCHEDYHNLFAPRCAYCSGSILDKILTAMNKTWHPAHFFCAQCGEVFGKEGHHEKDGKPYCAKDFFNMFAPKCGSCDRPVTANYLSALNSVWHPECFVCRDCRVSFESGSFFEMSGLPYCDRHYYERRGMLCEGCDKAISGRCVSALGRRFHPEHFVCAFCLKQLSNGVFVEKNDKPYCHGCLSKLSL</sequence>
<dbReference type="CDD" id="cd09336">
    <property type="entry name" value="LIM1_Paxillin_like"/>
    <property type="match status" value="1"/>
</dbReference>
<feature type="domain" description="LIM zinc-binding" evidence="12">
    <location>
        <begin position="20"/>
        <end position="79"/>
    </location>
</feature>
<dbReference type="PROSITE" id="PS00478">
    <property type="entry name" value="LIM_DOMAIN_1"/>
    <property type="match status" value="4"/>
</dbReference>
<dbReference type="FunFam" id="2.10.110.10:FF:000018">
    <property type="entry name" value="Paxillin isoform 1"/>
    <property type="match status" value="1"/>
</dbReference>
<keyword evidence="7 11" id="KW-0862">Zinc</keyword>
<feature type="domain" description="LIM zinc-binding" evidence="12">
    <location>
        <begin position="138"/>
        <end position="197"/>
    </location>
</feature>
<protein>
    <submittedName>
        <fullName evidence="13">Paxillin-like protein</fullName>
    </submittedName>
</protein>
<reference evidence="13" key="1">
    <citation type="journal article" date="2014" name="Nature">
        <title>Elephant shark genome provides unique insights into gnathostome evolution.</title>
        <authorList>
            <consortium name="International Elephant Shark Genome Sequencing Consortium"/>
            <person name="Venkatesh B."/>
            <person name="Lee A.P."/>
            <person name="Ravi V."/>
            <person name="Maurya A.K."/>
            <person name="Lian M.M."/>
            <person name="Swann J.B."/>
            <person name="Ohta Y."/>
            <person name="Flajnik M.F."/>
            <person name="Sutoh Y."/>
            <person name="Kasahara M."/>
            <person name="Hoon S."/>
            <person name="Gangu V."/>
            <person name="Roy S.W."/>
            <person name="Irimia M."/>
            <person name="Korzh V."/>
            <person name="Kondrychyn I."/>
            <person name="Lim Z.W."/>
            <person name="Tay B.H."/>
            <person name="Tohari S."/>
            <person name="Kong K.W."/>
            <person name="Ho S."/>
            <person name="Lorente-Galdos B."/>
            <person name="Quilez J."/>
            <person name="Marques-Bonet T."/>
            <person name="Raney B.J."/>
            <person name="Ingham P.W."/>
            <person name="Tay A."/>
            <person name="Hillier L.W."/>
            <person name="Minx P."/>
            <person name="Boehm T."/>
            <person name="Wilson R.K."/>
            <person name="Brenner S."/>
            <person name="Warren W.C."/>
        </authorList>
    </citation>
    <scope>NUCLEOTIDE SEQUENCE</scope>
    <source>
        <tissue evidence="13">Spleen</tissue>
    </source>
</reference>
<dbReference type="GO" id="GO:0043542">
    <property type="term" value="P:endothelial cell migration"/>
    <property type="evidence" value="ECO:0007669"/>
    <property type="project" value="TreeGrafter"/>
</dbReference>
<evidence type="ECO:0000256" key="3">
    <source>
        <dbReference type="ARBA" id="ARBA00022490"/>
    </source>
</evidence>
<dbReference type="PANTHER" id="PTHR24216">
    <property type="entry name" value="PAXILLIN-RELATED"/>
    <property type="match status" value="1"/>
</dbReference>
<evidence type="ECO:0000313" key="13">
    <source>
        <dbReference type="EMBL" id="AFP05717.1"/>
    </source>
</evidence>
<dbReference type="FunFam" id="2.10.110.10:FF:000009">
    <property type="entry name" value="Paxillin isoform 1"/>
    <property type="match status" value="1"/>
</dbReference>
<dbReference type="GO" id="GO:0007179">
    <property type="term" value="P:transforming growth factor beta receptor signaling pathway"/>
    <property type="evidence" value="ECO:0007669"/>
    <property type="project" value="TreeGrafter"/>
</dbReference>
<keyword evidence="8" id="KW-0965">Cell junction</keyword>
<dbReference type="InterPro" id="IPR047075">
    <property type="entry name" value="Paxillin_TGFB1I1_LIM_dom1"/>
</dbReference>
<dbReference type="GO" id="GO:0005856">
    <property type="term" value="C:cytoskeleton"/>
    <property type="evidence" value="ECO:0007669"/>
    <property type="project" value="UniProtKB-SubCell"/>
</dbReference>
<keyword evidence="6" id="KW-0677">Repeat</keyword>
<evidence type="ECO:0000256" key="5">
    <source>
        <dbReference type="ARBA" id="ARBA00022723"/>
    </source>
</evidence>
<dbReference type="SUPFAM" id="SSF57716">
    <property type="entry name" value="Glucocorticoid receptor-like (DNA-binding domain)"/>
    <property type="match status" value="5"/>
</dbReference>
<organism evidence="13">
    <name type="scientific">Callorhinchus milii</name>
    <name type="common">Ghost shark</name>
    <dbReference type="NCBI Taxonomy" id="7868"/>
    <lineage>
        <taxon>Eukaryota</taxon>
        <taxon>Metazoa</taxon>
        <taxon>Chordata</taxon>
        <taxon>Craniata</taxon>
        <taxon>Vertebrata</taxon>
        <taxon>Chondrichthyes</taxon>
        <taxon>Holocephali</taxon>
        <taxon>Chimaeriformes</taxon>
        <taxon>Callorhinchidae</taxon>
        <taxon>Callorhinchus</taxon>
    </lineage>
</organism>
<dbReference type="FunFam" id="2.10.110.10:FF:000012">
    <property type="entry name" value="Paxillin isoform 1"/>
    <property type="match status" value="1"/>
</dbReference>
<keyword evidence="5 11" id="KW-0479">Metal-binding</keyword>
<dbReference type="SMART" id="SM00132">
    <property type="entry name" value="LIM"/>
    <property type="match status" value="4"/>
</dbReference>
<dbReference type="GO" id="GO:0034446">
    <property type="term" value="P:substrate adhesion-dependent cell spreading"/>
    <property type="evidence" value="ECO:0007669"/>
    <property type="project" value="TreeGrafter"/>
</dbReference>
<comment type="subcellular location">
    <subcellularLocation>
        <location evidence="2">Cell junction</location>
        <location evidence="2">Focal adhesion</location>
    </subcellularLocation>
    <subcellularLocation>
        <location evidence="1">Cytoplasm</location>
        <location evidence="1">Cytoskeleton</location>
    </subcellularLocation>
</comment>
<dbReference type="EMBL" id="JW873200">
    <property type="protein sequence ID" value="AFP05717.1"/>
    <property type="molecule type" value="mRNA"/>
</dbReference>
<evidence type="ECO:0000256" key="6">
    <source>
        <dbReference type="ARBA" id="ARBA00022737"/>
    </source>
</evidence>
<evidence type="ECO:0000256" key="9">
    <source>
        <dbReference type="ARBA" id="ARBA00023038"/>
    </source>
</evidence>
<dbReference type="FunFam" id="2.10.110.10:FF:000008">
    <property type="entry name" value="Paxillin isoform 1"/>
    <property type="match status" value="1"/>
</dbReference>
<dbReference type="AlphaFoldDB" id="V9L321"/>
<evidence type="ECO:0000256" key="1">
    <source>
        <dbReference type="ARBA" id="ARBA00004245"/>
    </source>
</evidence>
<keyword evidence="10" id="KW-0206">Cytoskeleton</keyword>